<organism evidence="2 3">
    <name type="scientific">Saprospira grandis DSM 2844</name>
    <dbReference type="NCBI Taxonomy" id="694433"/>
    <lineage>
        <taxon>Bacteria</taxon>
        <taxon>Pseudomonadati</taxon>
        <taxon>Bacteroidota</taxon>
        <taxon>Saprospiria</taxon>
        <taxon>Saprospirales</taxon>
        <taxon>Saprospiraceae</taxon>
        <taxon>Saprospira</taxon>
    </lineage>
</organism>
<protein>
    <recommendedName>
        <fullName evidence="4">Peptidase M43 pregnancy-associated plasma-A domain-containing protein</fullName>
    </recommendedName>
</protein>
<dbReference type="HOGENOM" id="CLU_681317_0_0_10"/>
<dbReference type="PROSITE" id="PS51257">
    <property type="entry name" value="PROKAR_LIPOPROTEIN"/>
    <property type="match status" value="1"/>
</dbReference>
<evidence type="ECO:0000313" key="2">
    <source>
        <dbReference type="EMBL" id="EJF53601.1"/>
    </source>
</evidence>
<dbReference type="GO" id="GO:0008237">
    <property type="term" value="F:metallopeptidase activity"/>
    <property type="evidence" value="ECO:0007669"/>
    <property type="project" value="InterPro"/>
</dbReference>
<gene>
    <name evidence="2" type="ORF">SapgrDRAFT_1909</name>
</gene>
<feature type="signal peptide" evidence="1">
    <location>
        <begin position="1"/>
        <end position="21"/>
    </location>
</feature>
<evidence type="ECO:0000256" key="1">
    <source>
        <dbReference type="SAM" id="SignalP"/>
    </source>
</evidence>
<sequence length="404" mass="44537">MILKISSTICFSLAIFCSCFSQNTICLTDQSSFVENHIDAKSISDLKVVRINYHFMLKSDGSGNFTEQDDGNGNSNYTGYDYATEITAWMNGRASWNQALSLDPNNNIPAIDKNFRYVVDAIYFHRDDNSYYFQTINVGTQGADRDSVLNIFFTHSLDSSGGGYASSLSPSSKNKFTENRHIWESYISAIQNSTPMGWIFHGDGSNLNHELCHLMGLSHTVKWNGSGACGTGCSNLTGVNDPPGATNPINTNCDDGCSDTPTAWEITQLNGCSQHPACGWWNNAVQLGKDMAYCSNNVMDYSGENALSPCQINKIHSNLEAGMHTYLACTAVQSDTYFEDIGYPRVSYFGRKVNIGKDTNTNAADITDQEKLSVYFSESVELENFDINATDASFEIIFTDACSF</sequence>
<dbReference type="Gene3D" id="3.40.390.10">
    <property type="entry name" value="Collagenase (Catalytic Domain)"/>
    <property type="match status" value="1"/>
</dbReference>
<dbReference type="RefSeq" id="WP_002659282.1">
    <property type="nucleotide sequence ID" value="NZ_JH719942.1"/>
</dbReference>
<proteinExistence type="predicted"/>
<dbReference type="EMBL" id="JH719942">
    <property type="protein sequence ID" value="EJF53601.1"/>
    <property type="molecule type" value="Genomic_DNA"/>
</dbReference>
<evidence type="ECO:0008006" key="4">
    <source>
        <dbReference type="Google" id="ProtNLM"/>
    </source>
</evidence>
<feature type="chain" id="PRO_5003741691" description="Peptidase M43 pregnancy-associated plasma-A domain-containing protein" evidence="1">
    <location>
        <begin position="22"/>
        <end position="404"/>
    </location>
</feature>
<dbReference type="Proteomes" id="UP000005113">
    <property type="component" value="Unassembled WGS sequence"/>
</dbReference>
<dbReference type="AlphaFoldDB" id="J0XX05"/>
<reference evidence="3" key="1">
    <citation type="journal article" date="2012" name="Stand. Genomic Sci.">
        <title>Permanent draft genome sequence of the gliding predator Saprospira grandis strain Sa g1 (= HR1).</title>
        <authorList>
            <person name="Mavromatis K."/>
            <person name="Chertkov O."/>
            <person name="Lapidus A."/>
            <person name="Nolan M."/>
            <person name="Lucas S."/>
            <person name="Tice H."/>
            <person name="Del Rio T.G."/>
            <person name="Cheng J.F."/>
            <person name="Han C."/>
            <person name="Tapia R."/>
            <person name="Bruce D."/>
            <person name="Goodwin L.A."/>
            <person name="Pitluck S."/>
            <person name="Huntemann M."/>
            <person name="Liolios K."/>
            <person name="Pagani I."/>
            <person name="Ivanova N."/>
            <person name="Mikhailova N."/>
            <person name="Pati A."/>
            <person name="Chen A."/>
            <person name="Palaniappan K."/>
            <person name="Land M."/>
            <person name="Brambilla E.M."/>
            <person name="Rohde M."/>
            <person name="Spring S."/>
            <person name="Goker M."/>
            <person name="Detter J.C."/>
            <person name="Bristow J."/>
            <person name="Eisen J.A."/>
            <person name="Markowitz V."/>
            <person name="Hugenholtz P."/>
            <person name="Kyrpides N.C."/>
            <person name="Klenk H.P."/>
            <person name="Woyke T."/>
        </authorList>
    </citation>
    <scope>NUCLEOTIDE SEQUENCE [LARGE SCALE GENOMIC DNA]</scope>
    <source>
        <strain evidence="3">DSM 2844</strain>
    </source>
</reference>
<keyword evidence="1" id="KW-0732">Signal</keyword>
<dbReference type="OrthoDB" id="1522390at2"/>
<accession>J0XX05</accession>
<evidence type="ECO:0000313" key="3">
    <source>
        <dbReference type="Proteomes" id="UP000005113"/>
    </source>
</evidence>
<name>J0XX05_9BACT</name>
<dbReference type="InterPro" id="IPR024079">
    <property type="entry name" value="MetalloPept_cat_dom_sf"/>
</dbReference>